<dbReference type="GO" id="GO:1904294">
    <property type="term" value="P:positive regulation of ERAD pathway"/>
    <property type="evidence" value="ECO:0007669"/>
    <property type="project" value="TreeGrafter"/>
</dbReference>
<dbReference type="GO" id="GO:0034976">
    <property type="term" value="P:response to endoplasmic reticulum stress"/>
    <property type="evidence" value="ECO:0007669"/>
    <property type="project" value="TreeGrafter"/>
</dbReference>
<dbReference type="GO" id="GO:0005783">
    <property type="term" value="C:endoplasmic reticulum"/>
    <property type="evidence" value="ECO:0007669"/>
    <property type="project" value="TreeGrafter"/>
</dbReference>
<keyword evidence="1" id="KW-1133">Transmembrane helix</keyword>
<feature type="transmembrane region" description="Helical" evidence="1">
    <location>
        <begin position="149"/>
        <end position="169"/>
    </location>
</feature>
<dbReference type="PANTHER" id="PTHR21650:SF4">
    <property type="entry name" value="MEMBRALIN"/>
    <property type="match status" value="1"/>
</dbReference>
<dbReference type="Proteomes" id="UP000675881">
    <property type="component" value="Chromosome 3"/>
</dbReference>
<keyword evidence="1" id="KW-0812">Transmembrane</keyword>
<keyword evidence="1" id="KW-0472">Membrane</keyword>
<keyword evidence="3" id="KW-1185">Reference proteome</keyword>
<accession>A0A7R8CRY6</accession>
<dbReference type="PANTHER" id="PTHR21650">
    <property type="entry name" value="MEMBRALIN/KINETOCHORE PROTEIN NUF2"/>
    <property type="match status" value="1"/>
</dbReference>
<dbReference type="EMBL" id="HG994582">
    <property type="protein sequence ID" value="CAF2907352.1"/>
    <property type="molecule type" value="Genomic_DNA"/>
</dbReference>
<feature type="transmembrane region" description="Helical" evidence="1">
    <location>
        <begin position="308"/>
        <end position="326"/>
    </location>
</feature>
<dbReference type="AlphaFoldDB" id="A0A7R8CRY6"/>
<evidence type="ECO:0000313" key="2">
    <source>
        <dbReference type="EMBL" id="CAF2907352.1"/>
    </source>
</evidence>
<dbReference type="OrthoDB" id="6779347at2759"/>
<name>A0A7R8CRY6_LEPSM</name>
<protein>
    <submittedName>
        <fullName evidence="2">Membralin</fullName>
    </submittedName>
</protein>
<organism evidence="2 3">
    <name type="scientific">Lepeophtheirus salmonis</name>
    <name type="common">Salmon louse</name>
    <name type="synonym">Caligus salmonis</name>
    <dbReference type="NCBI Taxonomy" id="72036"/>
    <lineage>
        <taxon>Eukaryota</taxon>
        <taxon>Metazoa</taxon>
        <taxon>Ecdysozoa</taxon>
        <taxon>Arthropoda</taxon>
        <taxon>Crustacea</taxon>
        <taxon>Multicrustacea</taxon>
        <taxon>Hexanauplia</taxon>
        <taxon>Copepoda</taxon>
        <taxon>Siphonostomatoida</taxon>
        <taxon>Caligidae</taxon>
        <taxon>Lepeophtheirus</taxon>
    </lineage>
</organism>
<evidence type="ECO:0000256" key="1">
    <source>
        <dbReference type="SAM" id="Phobius"/>
    </source>
</evidence>
<evidence type="ECO:0000313" key="3">
    <source>
        <dbReference type="Proteomes" id="UP000675881"/>
    </source>
</evidence>
<gene>
    <name evidence="2" type="ORF">LSAA_7029</name>
</gene>
<feature type="transmembrane region" description="Helical" evidence="1">
    <location>
        <begin position="374"/>
        <end position="391"/>
    </location>
</feature>
<reference evidence="2" key="1">
    <citation type="submission" date="2021-02" db="EMBL/GenBank/DDBJ databases">
        <authorList>
            <person name="Bekaert M."/>
        </authorList>
    </citation>
    <scope>NUCLEOTIDE SEQUENCE</scope>
    <source>
        <strain evidence="2">IoA-00</strain>
    </source>
</reference>
<sequence>MADVDVGLNVNNNNNNNGNTANNNVNNNNVNEDMGLITVQDRLLQTIFLRITLAYARACPKSLRRLFETLILLKAILCFFILIYIHFSFGRNPVSCLEEYKDSWPREGILRVEIMRGPPESYSLAQSYDKERKLQLKHRQKTMNSPLSFGFWSIISMGLSRGKALRLALKMTMKLIKKALLRLQSIKRKYYSCIMNKNSEEVLSQSESETEYPSLEEEIAELEHANNDFVWPEDEYIFEYIVLDPQKNTCFGDSFSQLILQNFLGYDDVLISSIKSLAEHEDNKGFLRNVVSSAHYHFVSRWTSSSSYLLAFLVMMAFTMSISTLSRYSQHQIFVFIMELLQRLEFNTAVTFQAAPLLTEILAFVGMEAIMSEFFENSSTAFYIILIVWVADQYDAICCRTAITKNIGCVFSICTICLSMPTIID</sequence>
<dbReference type="InterPro" id="IPR019144">
    <property type="entry name" value="Membralin"/>
</dbReference>
<dbReference type="Pfam" id="PF09746">
    <property type="entry name" value="Membralin"/>
    <property type="match status" value="1"/>
</dbReference>
<feature type="transmembrane region" description="Helical" evidence="1">
    <location>
        <begin position="66"/>
        <end position="87"/>
    </location>
</feature>
<proteinExistence type="predicted"/>